<dbReference type="RefSeq" id="WP_175233067.1">
    <property type="nucleotide sequence ID" value="NZ_CADIKH010000124.1"/>
</dbReference>
<dbReference type="AlphaFoldDB" id="A0A6J5FBA3"/>
<evidence type="ECO:0000256" key="2">
    <source>
        <dbReference type="ARBA" id="ARBA00022692"/>
    </source>
</evidence>
<gene>
    <name evidence="6" type="ORF">LMG29542_07872</name>
</gene>
<dbReference type="PANTHER" id="PTHR30386">
    <property type="entry name" value="MEMBRANE FUSION SUBUNIT OF EMRAB-TOLC MULTIDRUG EFFLUX PUMP"/>
    <property type="match status" value="1"/>
</dbReference>
<name>A0A6J5FBA3_9BURK</name>
<reference evidence="6 7" key="1">
    <citation type="submission" date="2020-04" db="EMBL/GenBank/DDBJ databases">
        <authorList>
            <person name="De Canck E."/>
        </authorList>
    </citation>
    <scope>NUCLEOTIDE SEQUENCE [LARGE SCALE GENOMIC DNA]</scope>
    <source>
        <strain evidence="6 7">LMG 29542</strain>
    </source>
</reference>
<evidence type="ECO:0000256" key="5">
    <source>
        <dbReference type="SAM" id="Phobius"/>
    </source>
</evidence>
<keyword evidence="7" id="KW-1185">Reference proteome</keyword>
<comment type="subcellular location">
    <subcellularLocation>
        <location evidence="1">Membrane</location>
        <topology evidence="1">Single-pass membrane protein</topology>
    </subcellularLocation>
</comment>
<evidence type="ECO:0000256" key="1">
    <source>
        <dbReference type="ARBA" id="ARBA00004167"/>
    </source>
</evidence>
<dbReference type="Proteomes" id="UP000494363">
    <property type="component" value="Unassembled WGS sequence"/>
</dbReference>
<dbReference type="InterPro" id="IPR050739">
    <property type="entry name" value="MFP"/>
</dbReference>
<evidence type="ECO:0000256" key="4">
    <source>
        <dbReference type="ARBA" id="ARBA00023136"/>
    </source>
</evidence>
<feature type="transmembrane region" description="Helical" evidence="5">
    <location>
        <begin position="6"/>
        <end position="27"/>
    </location>
</feature>
<dbReference type="InterPro" id="IPR022275">
    <property type="entry name" value="NHPM_bacteriocin_SS_HylD"/>
</dbReference>
<evidence type="ECO:0000256" key="3">
    <source>
        <dbReference type="ARBA" id="ARBA00022989"/>
    </source>
</evidence>
<dbReference type="EMBL" id="CADIKH010000124">
    <property type="protein sequence ID" value="CAB3774495.1"/>
    <property type="molecule type" value="Genomic_DNA"/>
</dbReference>
<evidence type="ECO:0008006" key="8">
    <source>
        <dbReference type="Google" id="ProtNLM"/>
    </source>
</evidence>
<evidence type="ECO:0000313" key="6">
    <source>
        <dbReference type="EMBL" id="CAB3774495.1"/>
    </source>
</evidence>
<proteinExistence type="predicted"/>
<sequence length="393" mass="43539">MVRSPLYRSALAAFVLLGMGTVIWGLFGSIPRRIQGFGEVVSTEGLHSITSPATGQVASIVAYYGKSVRKGDVLLRLKQPDIAGQIDSLKTQIKTVSAELDILRTGDKQNSTVRDRLRSLDYTRLEAQLAGANSQIEFLDNQLLKQRQLLAQGYVLRSTVNDTAQALSTAKVERDQIRTSIRQQSLDQLQWQMQTDMTEKVKANQLLNLQEQLAVLNDQYARSTVIRADRSGRVIAVNIADNVVAQRGQSLIVLEEDGASAPYQFVLYVPYTADDRIAPGMRVDVGLLTVDHNLYGWLVGKVVNVDDFVSTADQLRNNLQNDLLIGKITATGPVYRVEIELQRDSSTTSGYAWTSRKGPPYRIDVGSLGNAYVHVQDKAPVDYLIPTFKKLVD</sequence>
<evidence type="ECO:0000313" key="7">
    <source>
        <dbReference type="Proteomes" id="UP000494363"/>
    </source>
</evidence>
<protein>
    <recommendedName>
        <fullName evidence="8">Membrane fusion protein biotin-lipoyl like domain-containing protein</fullName>
    </recommendedName>
</protein>
<dbReference type="GO" id="GO:0016020">
    <property type="term" value="C:membrane"/>
    <property type="evidence" value="ECO:0007669"/>
    <property type="project" value="UniProtKB-SubCell"/>
</dbReference>
<keyword evidence="3 5" id="KW-1133">Transmembrane helix</keyword>
<dbReference type="NCBIfam" id="TIGR03794">
    <property type="entry name" value="NHLM_micro_HlyD"/>
    <property type="match status" value="1"/>
</dbReference>
<dbReference type="PANTHER" id="PTHR30386:SF26">
    <property type="entry name" value="TRANSPORT PROTEIN COMB"/>
    <property type="match status" value="1"/>
</dbReference>
<keyword evidence="4 5" id="KW-0472">Membrane</keyword>
<accession>A0A6J5FBA3</accession>
<organism evidence="6 7">
    <name type="scientific">Paraburkholderia humisilvae</name>
    <dbReference type="NCBI Taxonomy" id="627669"/>
    <lineage>
        <taxon>Bacteria</taxon>
        <taxon>Pseudomonadati</taxon>
        <taxon>Pseudomonadota</taxon>
        <taxon>Betaproteobacteria</taxon>
        <taxon>Burkholderiales</taxon>
        <taxon>Burkholderiaceae</taxon>
        <taxon>Paraburkholderia</taxon>
    </lineage>
</organism>
<keyword evidence="2 5" id="KW-0812">Transmembrane</keyword>